<reference evidence="7" key="1">
    <citation type="submission" date="2023-04" db="EMBL/GenBank/DDBJ databases">
        <authorList>
            <consortium name="ELIXIR-Norway"/>
        </authorList>
    </citation>
    <scope>NUCLEOTIDE SEQUENCE [LARGE SCALE GENOMIC DNA]</scope>
</reference>
<sequence length="743" mass="81071">MLHQYVRQFGQKLVHRRGEDTIKESDGFVVHLNAIELVFLGVARNLGAGLYIVVGAVAKYVAGPAIVVCFLVAGLSSLLSRLCYVEFDARVPRSSSPYVCSYVTMGQLWAFVVGWNIIVLFLSATACTAMAWRYAFDNLIGDRISQALEGTFPLHVPYLLATYADFFTLGLVLLLAVLLPLGVPESAWVYRVFTGINILVLSFIIISGFIKGDLHNWKLTEQDYQLATAVFIHRLGVLGPVGVGGFVPFDFEGVLRGAATCFYAFVGFAAINPRERGDLKPQRSISLISLLMCFLAYFGVSAALTLMVPYYQIHHHSPLPEAFLHVVWGPARYVVAVGVLCVLTSSLLGDMFPMSRLICAMAEDGLLFRGLAQVYTHTKTPIMAIMYSGSLAVKMALLFKFSDIVNLMAVVSLLAYSMVCFSVLVLRYQPDQNLSKKGKTEKGNETSDLEASPSEPVPEAGPLRILKSLWFPTSTTPTQISGQIVYGCASLLDHSSSTPSRVRCQNLYQFGQKLVRRRPLEPTEDSKSPTAPLNILKLVAFGVASTLGAGVYILVGEVAMFIAGPAIIISFLVAALSSVLSGLCYAEFGTQVSWTGSAYLYSYITMGELWAFTTAWNLILSYVVATACIARAWSATFDSLIGNHISEALGGTFSLQMPYFLASFPDFLALGLVLLLTGLLALRVYESTLIYKVFTGLNILVLSFIIVSGFIKGDLDNWKLTEQDYTLAAGAGDASRLGEHTWL</sequence>
<feature type="transmembrane region" description="Helical" evidence="6">
    <location>
        <begin position="188"/>
        <end position="210"/>
    </location>
</feature>
<evidence type="ECO:0000256" key="3">
    <source>
        <dbReference type="ARBA" id="ARBA00022989"/>
    </source>
</evidence>
<dbReference type="Gene3D" id="1.20.1740.10">
    <property type="entry name" value="Amino acid/polyamine transporter I"/>
    <property type="match status" value="2"/>
</dbReference>
<evidence type="ECO:0000256" key="2">
    <source>
        <dbReference type="ARBA" id="ARBA00022692"/>
    </source>
</evidence>
<evidence type="ECO:0008006" key="9">
    <source>
        <dbReference type="Google" id="ProtNLM"/>
    </source>
</evidence>
<dbReference type="EMBL" id="OX459956">
    <property type="protein sequence ID" value="CAI9161052.1"/>
    <property type="molecule type" value="Genomic_DNA"/>
</dbReference>
<evidence type="ECO:0000256" key="4">
    <source>
        <dbReference type="ARBA" id="ARBA00023136"/>
    </source>
</evidence>
<feature type="transmembrane region" description="Helical" evidence="6">
    <location>
        <begin position="407"/>
        <end position="426"/>
    </location>
</feature>
<dbReference type="Pfam" id="PF13520">
    <property type="entry name" value="AA_permease_2"/>
    <property type="match status" value="2"/>
</dbReference>
<dbReference type="PANTHER" id="PTHR43243">
    <property type="entry name" value="INNER MEMBRANE TRANSPORTER YGJI-RELATED"/>
    <property type="match status" value="1"/>
</dbReference>
<dbReference type="Proteomes" id="UP001176941">
    <property type="component" value="Chromosome 20"/>
</dbReference>
<feature type="transmembrane region" description="Helical" evidence="6">
    <location>
        <begin position="285"/>
        <end position="311"/>
    </location>
</feature>
<feature type="transmembrane region" description="Helical" evidence="6">
    <location>
        <begin position="231"/>
        <end position="249"/>
    </location>
</feature>
<protein>
    <recommendedName>
        <fullName evidence="9">Cationic amino acid transporter C-terminal domain-containing protein</fullName>
    </recommendedName>
</protein>
<evidence type="ECO:0000313" key="8">
    <source>
        <dbReference type="Proteomes" id="UP001176941"/>
    </source>
</evidence>
<gene>
    <name evidence="7" type="ORF">MRATA1EN1_LOCUS10014</name>
</gene>
<feature type="transmembrane region" description="Helical" evidence="6">
    <location>
        <begin position="382"/>
        <end position="401"/>
    </location>
</feature>
<comment type="subcellular location">
    <subcellularLocation>
        <location evidence="1">Membrane</location>
        <topology evidence="1">Multi-pass membrane protein</topology>
    </subcellularLocation>
</comment>
<keyword evidence="4 6" id="KW-0472">Membrane</keyword>
<keyword evidence="8" id="KW-1185">Reference proteome</keyword>
<dbReference type="PANTHER" id="PTHR43243:SF10">
    <property type="entry name" value="MGC138914 PROTEIN"/>
    <property type="match status" value="1"/>
</dbReference>
<feature type="transmembrane region" description="Helical" evidence="6">
    <location>
        <begin position="331"/>
        <end position="348"/>
    </location>
</feature>
<organism evidence="7 8">
    <name type="scientific">Rangifer tarandus platyrhynchus</name>
    <name type="common">Svalbard reindeer</name>
    <dbReference type="NCBI Taxonomy" id="3082113"/>
    <lineage>
        <taxon>Eukaryota</taxon>
        <taxon>Metazoa</taxon>
        <taxon>Chordata</taxon>
        <taxon>Craniata</taxon>
        <taxon>Vertebrata</taxon>
        <taxon>Euteleostomi</taxon>
        <taxon>Mammalia</taxon>
        <taxon>Eutheria</taxon>
        <taxon>Laurasiatheria</taxon>
        <taxon>Artiodactyla</taxon>
        <taxon>Ruminantia</taxon>
        <taxon>Pecora</taxon>
        <taxon>Cervidae</taxon>
        <taxon>Odocoileinae</taxon>
        <taxon>Rangifer</taxon>
    </lineage>
</organism>
<feature type="transmembrane region" description="Helical" evidence="6">
    <location>
        <begin position="255"/>
        <end position="273"/>
    </location>
</feature>
<accession>A0ABN8YKF9</accession>
<feature type="region of interest" description="Disordered" evidence="5">
    <location>
        <begin position="434"/>
        <end position="460"/>
    </location>
</feature>
<evidence type="ECO:0000256" key="5">
    <source>
        <dbReference type="SAM" id="MobiDB-lite"/>
    </source>
</evidence>
<feature type="transmembrane region" description="Helical" evidence="6">
    <location>
        <begin position="689"/>
        <end position="711"/>
    </location>
</feature>
<proteinExistence type="predicted"/>
<evidence type="ECO:0000256" key="1">
    <source>
        <dbReference type="ARBA" id="ARBA00004141"/>
    </source>
</evidence>
<feature type="transmembrane region" description="Helical" evidence="6">
    <location>
        <begin position="156"/>
        <end position="182"/>
    </location>
</feature>
<feature type="transmembrane region" description="Helical" evidence="6">
    <location>
        <begin position="535"/>
        <end position="555"/>
    </location>
</feature>
<name>A0ABN8YKF9_RANTA</name>
<feature type="transmembrane region" description="Helical" evidence="6">
    <location>
        <begin position="659"/>
        <end position="682"/>
    </location>
</feature>
<keyword evidence="2 6" id="KW-0812">Transmembrane</keyword>
<dbReference type="InterPro" id="IPR002293">
    <property type="entry name" value="AA/rel_permease1"/>
</dbReference>
<evidence type="ECO:0000313" key="7">
    <source>
        <dbReference type="EMBL" id="CAI9161052.1"/>
    </source>
</evidence>
<feature type="transmembrane region" description="Helical" evidence="6">
    <location>
        <begin position="561"/>
        <end position="588"/>
    </location>
</feature>
<keyword evidence="3 6" id="KW-1133">Transmembrane helix</keyword>
<evidence type="ECO:0000256" key="6">
    <source>
        <dbReference type="SAM" id="Phobius"/>
    </source>
</evidence>
<feature type="transmembrane region" description="Helical" evidence="6">
    <location>
        <begin position="609"/>
        <end position="633"/>
    </location>
</feature>
<feature type="transmembrane region" description="Helical" evidence="6">
    <location>
        <begin position="107"/>
        <end position="135"/>
    </location>
</feature>